<comment type="caution">
    <text evidence="2">The sequence shown here is derived from an EMBL/GenBank/DDBJ whole genome shotgun (WGS) entry which is preliminary data.</text>
</comment>
<dbReference type="OrthoDB" id="2418146at2759"/>
<protein>
    <submittedName>
        <fullName evidence="2">Uncharacterized protein</fullName>
    </submittedName>
</protein>
<name>A0A8H4AKF7_GIGMA</name>
<organism evidence="2 3">
    <name type="scientific">Gigaspora margarita</name>
    <dbReference type="NCBI Taxonomy" id="4874"/>
    <lineage>
        <taxon>Eukaryota</taxon>
        <taxon>Fungi</taxon>
        <taxon>Fungi incertae sedis</taxon>
        <taxon>Mucoromycota</taxon>
        <taxon>Glomeromycotina</taxon>
        <taxon>Glomeromycetes</taxon>
        <taxon>Diversisporales</taxon>
        <taxon>Gigasporaceae</taxon>
        <taxon>Gigaspora</taxon>
    </lineage>
</organism>
<keyword evidence="1" id="KW-1133">Transmembrane helix</keyword>
<dbReference type="AlphaFoldDB" id="A0A8H4AKF7"/>
<feature type="transmembrane region" description="Helical" evidence="1">
    <location>
        <begin position="84"/>
        <end position="109"/>
    </location>
</feature>
<sequence length="169" mass="19276">MVLLTRCCFCVPMRRGVMIIAIIWMIGGIYGIIQNISLLISDYYYKFLLYSMAQIALIINILMTLISGFGIIATCAESVRLLKAFSVLFIFLIVIHIMYAIYYTVNIYYKGYLSVFTDETMINFVGPIIEVYFAKILVDYTEIVKIARDNISTPGRVETSNVTNNQVIN</sequence>
<evidence type="ECO:0000256" key="1">
    <source>
        <dbReference type="SAM" id="Phobius"/>
    </source>
</evidence>
<dbReference type="Proteomes" id="UP000439903">
    <property type="component" value="Unassembled WGS sequence"/>
</dbReference>
<reference evidence="2 3" key="1">
    <citation type="journal article" date="2019" name="Environ. Microbiol.">
        <title>At the nexus of three kingdoms: the genome of the mycorrhizal fungus Gigaspora margarita provides insights into plant, endobacterial and fungal interactions.</title>
        <authorList>
            <person name="Venice F."/>
            <person name="Ghignone S."/>
            <person name="Salvioli di Fossalunga A."/>
            <person name="Amselem J."/>
            <person name="Novero M."/>
            <person name="Xianan X."/>
            <person name="Sedzielewska Toro K."/>
            <person name="Morin E."/>
            <person name="Lipzen A."/>
            <person name="Grigoriev I.V."/>
            <person name="Henrissat B."/>
            <person name="Martin F.M."/>
            <person name="Bonfante P."/>
        </authorList>
    </citation>
    <scope>NUCLEOTIDE SEQUENCE [LARGE SCALE GENOMIC DNA]</scope>
    <source>
        <strain evidence="2 3">BEG34</strain>
    </source>
</reference>
<keyword evidence="1" id="KW-0472">Membrane</keyword>
<feature type="transmembrane region" description="Helical" evidence="1">
    <location>
        <begin position="47"/>
        <end position="72"/>
    </location>
</feature>
<dbReference type="EMBL" id="WTPW01000492">
    <property type="protein sequence ID" value="KAF0506068.1"/>
    <property type="molecule type" value="Genomic_DNA"/>
</dbReference>
<feature type="transmembrane region" description="Helical" evidence="1">
    <location>
        <begin position="16"/>
        <end position="41"/>
    </location>
</feature>
<feature type="transmembrane region" description="Helical" evidence="1">
    <location>
        <begin position="121"/>
        <end position="138"/>
    </location>
</feature>
<keyword evidence="3" id="KW-1185">Reference proteome</keyword>
<keyword evidence="1" id="KW-0812">Transmembrane</keyword>
<accession>A0A8H4AKF7</accession>
<evidence type="ECO:0000313" key="2">
    <source>
        <dbReference type="EMBL" id="KAF0506068.1"/>
    </source>
</evidence>
<gene>
    <name evidence="2" type="ORF">F8M41_019240</name>
</gene>
<evidence type="ECO:0000313" key="3">
    <source>
        <dbReference type="Proteomes" id="UP000439903"/>
    </source>
</evidence>
<proteinExistence type="predicted"/>